<protein>
    <submittedName>
        <fullName evidence="1">Uncharacterized protein</fullName>
    </submittedName>
</protein>
<name>D7MA83_ARALL</name>
<dbReference type="Gene3D" id="3.80.10.10">
    <property type="entry name" value="Ribonuclease Inhibitor"/>
    <property type="match status" value="1"/>
</dbReference>
<dbReference type="SUPFAM" id="SSF52058">
    <property type="entry name" value="L domain-like"/>
    <property type="match status" value="1"/>
</dbReference>
<organism evidence="2">
    <name type="scientific">Arabidopsis lyrata subsp. lyrata</name>
    <name type="common">Lyre-leaved rock-cress</name>
    <dbReference type="NCBI Taxonomy" id="81972"/>
    <lineage>
        <taxon>Eukaryota</taxon>
        <taxon>Viridiplantae</taxon>
        <taxon>Streptophyta</taxon>
        <taxon>Embryophyta</taxon>
        <taxon>Tracheophyta</taxon>
        <taxon>Spermatophyta</taxon>
        <taxon>Magnoliopsida</taxon>
        <taxon>eudicotyledons</taxon>
        <taxon>Gunneridae</taxon>
        <taxon>Pentapetalae</taxon>
        <taxon>rosids</taxon>
        <taxon>malvids</taxon>
        <taxon>Brassicales</taxon>
        <taxon>Brassicaceae</taxon>
        <taxon>Camelineae</taxon>
        <taxon>Arabidopsis</taxon>
    </lineage>
</organism>
<dbReference type="EMBL" id="GL348719">
    <property type="protein sequence ID" value="EFH46443.1"/>
    <property type="molecule type" value="Genomic_DNA"/>
</dbReference>
<gene>
    <name evidence="1" type="ORF">ARALYDRAFT_493277</name>
</gene>
<evidence type="ECO:0000313" key="1">
    <source>
        <dbReference type="EMBL" id="EFH46443.1"/>
    </source>
</evidence>
<dbReference type="AlphaFoldDB" id="D7MA83"/>
<dbReference type="InterPro" id="IPR032675">
    <property type="entry name" value="LRR_dom_sf"/>
</dbReference>
<sequence>MDVKTKLELENSSVKDLLGMTKLRTLTVHSLDSCTLETLSASLRESRELEHLSLYEVMHGRHNEGKLVLDSIHLKFLTVGMHMTRLPDQHRFPPNLAHICLRYCCMEEDPMPILEKLLHLKFVELSYRAFTGKRMELPDELIYITSLKELTIGWRDSEWGWKLSERGQDHYKVHHIPVFILFTRPLSNFMIPRLILVC</sequence>
<evidence type="ECO:0000313" key="2">
    <source>
        <dbReference type="Proteomes" id="UP000008694"/>
    </source>
</evidence>
<dbReference type="Gramene" id="fgenesh2_kg.7__2710__AT4G16095.1">
    <property type="protein sequence ID" value="fgenesh2_kg.7__2710__AT4G16095.1"/>
    <property type="gene ID" value="fgenesh2_kg.7__2710__AT4G16095.1"/>
</dbReference>
<dbReference type="eggNOG" id="KOG4658">
    <property type="taxonomic scope" value="Eukaryota"/>
</dbReference>
<dbReference type="Proteomes" id="UP000008694">
    <property type="component" value="Unassembled WGS sequence"/>
</dbReference>
<reference evidence="2" key="1">
    <citation type="journal article" date="2011" name="Nat. Genet.">
        <title>The Arabidopsis lyrata genome sequence and the basis of rapid genome size change.</title>
        <authorList>
            <person name="Hu T.T."/>
            <person name="Pattyn P."/>
            <person name="Bakker E.G."/>
            <person name="Cao J."/>
            <person name="Cheng J.-F."/>
            <person name="Clark R.M."/>
            <person name="Fahlgren N."/>
            <person name="Fawcett J.A."/>
            <person name="Grimwood J."/>
            <person name="Gundlach H."/>
            <person name="Haberer G."/>
            <person name="Hollister J.D."/>
            <person name="Ossowski S."/>
            <person name="Ottilar R.P."/>
            <person name="Salamov A.A."/>
            <person name="Schneeberger K."/>
            <person name="Spannagl M."/>
            <person name="Wang X."/>
            <person name="Yang L."/>
            <person name="Nasrallah M.E."/>
            <person name="Bergelson J."/>
            <person name="Carrington J.C."/>
            <person name="Gaut B.S."/>
            <person name="Schmutz J."/>
            <person name="Mayer K.F.X."/>
            <person name="Van de Peer Y."/>
            <person name="Grigoriev I.V."/>
            <person name="Nordborg M."/>
            <person name="Weigel D."/>
            <person name="Guo Y.-L."/>
        </authorList>
    </citation>
    <scope>NUCLEOTIDE SEQUENCE [LARGE SCALE GENOMIC DNA]</scope>
    <source>
        <strain evidence="2">cv. MN47</strain>
    </source>
</reference>
<accession>D7MA83</accession>
<dbReference type="HOGENOM" id="CLU_1449567_0_0_1"/>
<keyword evidence="2" id="KW-1185">Reference proteome</keyword>
<proteinExistence type="predicted"/>